<dbReference type="SUPFAM" id="SSF54001">
    <property type="entry name" value="Cysteine proteinases"/>
    <property type="match status" value="1"/>
</dbReference>
<dbReference type="EMBL" id="JACHMQ010000001">
    <property type="protein sequence ID" value="MBB6400522.1"/>
    <property type="molecule type" value="Genomic_DNA"/>
</dbReference>
<dbReference type="Pfam" id="PF05257">
    <property type="entry name" value="CHAP"/>
    <property type="match status" value="1"/>
</dbReference>
<evidence type="ECO:0000313" key="3">
    <source>
        <dbReference type="Proteomes" id="UP000546324"/>
    </source>
</evidence>
<dbReference type="InterPro" id="IPR007921">
    <property type="entry name" value="CHAP_dom"/>
</dbReference>
<gene>
    <name evidence="2" type="ORF">BKA00_007436</name>
</gene>
<organism evidence="2 3">
    <name type="scientific">Actinomadura coerulea</name>
    <dbReference type="NCBI Taxonomy" id="46159"/>
    <lineage>
        <taxon>Bacteria</taxon>
        <taxon>Bacillati</taxon>
        <taxon>Actinomycetota</taxon>
        <taxon>Actinomycetes</taxon>
        <taxon>Streptosporangiales</taxon>
        <taxon>Thermomonosporaceae</taxon>
        <taxon>Actinomadura</taxon>
    </lineage>
</organism>
<dbReference type="RefSeq" id="WP_185033118.1">
    <property type="nucleotide sequence ID" value="NZ_JACHMQ010000001.1"/>
</dbReference>
<comment type="caution">
    <text evidence="2">The sequence shown here is derived from an EMBL/GenBank/DDBJ whole genome shotgun (WGS) entry which is preliminary data.</text>
</comment>
<keyword evidence="3" id="KW-1185">Reference proteome</keyword>
<accession>A0A7X0G8A6</accession>
<sequence>MAPAKGTAAAMIAEAISHDGTLETPTNHTEFGREFGWDGVAWCHIFLSVCARRSGCGEMIPWTAGCWTGVDWFRDRGQFFRRGAKTPRAGDIVYYGASGGDHVGLVTAVHDGRIYTCEGNTSRGDGYNPSGGGVHRKSWPLTNSRIYGYGRPAYKSAATEEDDMPNLYVSLGSTWSRTVKAGADTVYLGWDREYADATHEHGNTGVYPTVLMTPSRYVATVGVAVDGLPAGGSGWIRFVEVADTKNKAGEFPIKEADPLHTVHGLADGGRVHVSLTNADTIGKGRRLRVQMGGFTHDVVVRPATIKIHGWKV</sequence>
<name>A0A7X0G8A6_9ACTN</name>
<dbReference type="Proteomes" id="UP000546324">
    <property type="component" value="Unassembled WGS sequence"/>
</dbReference>
<dbReference type="Gene3D" id="3.90.1720.10">
    <property type="entry name" value="endopeptidase domain like (from Nostoc punctiforme)"/>
    <property type="match status" value="1"/>
</dbReference>
<dbReference type="AlphaFoldDB" id="A0A7X0G8A6"/>
<reference evidence="2 3" key="1">
    <citation type="submission" date="2020-08" db="EMBL/GenBank/DDBJ databases">
        <title>Sequencing the genomes of 1000 actinobacteria strains.</title>
        <authorList>
            <person name="Klenk H.-P."/>
        </authorList>
    </citation>
    <scope>NUCLEOTIDE SEQUENCE [LARGE SCALE GENOMIC DNA]</scope>
    <source>
        <strain evidence="2 3">DSM 43675</strain>
    </source>
</reference>
<protein>
    <recommendedName>
        <fullName evidence="1">Peptidase C51 domain-containing protein</fullName>
    </recommendedName>
</protein>
<evidence type="ECO:0000313" key="2">
    <source>
        <dbReference type="EMBL" id="MBB6400522.1"/>
    </source>
</evidence>
<feature type="domain" description="Peptidase C51" evidence="1">
    <location>
        <begin position="38"/>
        <end position="120"/>
    </location>
</feature>
<evidence type="ECO:0000259" key="1">
    <source>
        <dbReference type="Pfam" id="PF05257"/>
    </source>
</evidence>
<dbReference type="InterPro" id="IPR038765">
    <property type="entry name" value="Papain-like_cys_pep_sf"/>
</dbReference>
<proteinExistence type="predicted"/>